<dbReference type="STRING" id="48467.SAMN02745166_03500"/>
<dbReference type="PANTHER" id="PTHR30349:SF41">
    <property type="entry name" value="INTEGRASE_RECOMBINASE PROTEIN MJ0367-RELATED"/>
    <property type="match status" value="1"/>
</dbReference>
<evidence type="ECO:0000256" key="2">
    <source>
        <dbReference type="ARBA" id="ARBA00023125"/>
    </source>
</evidence>
<dbReference type="Pfam" id="PF00589">
    <property type="entry name" value="Phage_integrase"/>
    <property type="match status" value="1"/>
</dbReference>
<dbReference type="CDD" id="cd00796">
    <property type="entry name" value="INT_Rci_Hp1_C"/>
    <property type="match status" value="1"/>
</dbReference>
<evidence type="ECO:0000259" key="4">
    <source>
        <dbReference type="PROSITE" id="PS51898"/>
    </source>
</evidence>
<gene>
    <name evidence="5" type="ORF">SAMN02745166_03500</name>
</gene>
<organism evidence="5 6">
    <name type="scientific">Prosthecobacter debontii</name>
    <dbReference type="NCBI Taxonomy" id="48467"/>
    <lineage>
        <taxon>Bacteria</taxon>
        <taxon>Pseudomonadati</taxon>
        <taxon>Verrucomicrobiota</taxon>
        <taxon>Verrucomicrobiia</taxon>
        <taxon>Verrucomicrobiales</taxon>
        <taxon>Verrucomicrobiaceae</taxon>
        <taxon>Prosthecobacter</taxon>
    </lineage>
</organism>
<dbReference type="RefSeq" id="WP_078814690.1">
    <property type="nucleotide sequence ID" value="NZ_FUYE01000012.1"/>
</dbReference>
<name>A0A1T4YJB1_9BACT</name>
<dbReference type="InterPro" id="IPR050090">
    <property type="entry name" value="Tyrosine_recombinase_XerCD"/>
</dbReference>
<dbReference type="Gene3D" id="1.10.443.10">
    <property type="entry name" value="Intergrase catalytic core"/>
    <property type="match status" value="1"/>
</dbReference>
<dbReference type="OrthoDB" id="148546at2"/>
<evidence type="ECO:0000256" key="1">
    <source>
        <dbReference type="ARBA" id="ARBA00008857"/>
    </source>
</evidence>
<dbReference type="GO" id="GO:0006310">
    <property type="term" value="P:DNA recombination"/>
    <property type="evidence" value="ECO:0007669"/>
    <property type="project" value="UniProtKB-KW"/>
</dbReference>
<dbReference type="InterPro" id="IPR010998">
    <property type="entry name" value="Integrase_recombinase_N"/>
</dbReference>
<dbReference type="InterPro" id="IPR011010">
    <property type="entry name" value="DNA_brk_join_enz"/>
</dbReference>
<feature type="domain" description="Tyr recombinase" evidence="4">
    <location>
        <begin position="184"/>
        <end position="359"/>
    </location>
</feature>
<evidence type="ECO:0000313" key="6">
    <source>
        <dbReference type="Proteomes" id="UP000190774"/>
    </source>
</evidence>
<dbReference type="PANTHER" id="PTHR30349">
    <property type="entry name" value="PHAGE INTEGRASE-RELATED"/>
    <property type="match status" value="1"/>
</dbReference>
<evidence type="ECO:0000256" key="3">
    <source>
        <dbReference type="ARBA" id="ARBA00023172"/>
    </source>
</evidence>
<dbReference type="GO" id="GO:0015074">
    <property type="term" value="P:DNA integration"/>
    <property type="evidence" value="ECO:0007669"/>
    <property type="project" value="InterPro"/>
</dbReference>
<dbReference type="AlphaFoldDB" id="A0A1T4YJB1"/>
<sequence>MSTEKTWTATSTKQLYRHKSGTYYARLVVEGKPTWRSLKTQTLSVAKPELARLLEDNAYRDELSRDTEVTEKMTGEEALTLRESQLLNDPATKKSTKRYWKEIVASIKKTWPAFLTLEMRRVTVEQCESWAGKASKLMSPTRFNGCLLVLKSLFKIAIKHGVRRTNPALAVKRAKTRRKDLSHKLPSQTRFREWVEALRQRRGSKAQHKADMVELLAYTGMRLGESKWVQWKHCDFERGEILVLGAPDDGTKNGLFRRVPMIPAARKLLERLKAEHSPAPTDYVVRAKSANKSMKKAAEVIEMDVLTHHDLRHLFATMCIESGVDIPTVSRWLGHQDGGVLAMKVYGHLRNEHSIAAASRVSFSA</sequence>
<dbReference type="InterPro" id="IPR002104">
    <property type="entry name" value="Integrase_catalytic"/>
</dbReference>
<accession>A0A1T4YJB1</accession>
<keyword evidence="2" id="KW-0238">DNA-binding</keyword>
<proteinExistence type="inferred from homology"/>
<dbReference type="PROSITE" id="PS51898">
    <property type="entry name" value="TYR_RECOMBINASE"/>
    <property type="match status" value="1"/>
</dbReference>
<dbReference type="SUPFAM" id="SSF56349">
    <property type="entry name" value="DNA breaking-rejoining enzymes"/>
    <property type="match status" value="1"/>
</dbReference>
<keyword evidence="6" id="KW-1185">Reference proteome</keyword>
<protein>
    <submittedName>
        <fullName evidence="5">Site-specific recombinase XerD</fullName>
    </submittedName>
</protein>
<dbReference type="InterPro" id="IPR013762">
    <property type="entry name" value="Integrase-like_cat_sf"/>
</dbReference>
<comment type="similarity">
    <text evidence="1">Belongs to the 'phage' integrase family.</text>
</comment>
<reference evidence="6" key="1">
    <citation type="submission" date="2017-02" db="EMBL/GenBank/DDBJ databases">
        <authorList>
            <person name="Varghese N."/>
            <person name="Submissions S."/>
        </authorList>
    </citation>
    <scope>NUCLEOTIDE SEQUENCE [LARGE SCALE GENOMIC DNA]</scope>
    <source>
        <strain evidence="6">ATCC 700200</strain>
    </source>
</reference>
<dbReference type="Proteomes" id="UP000190774">
    <property type="component" value="Unassembled WGS sequence"/>
</dbReference>
<dbReference type="EMBL" id="FUYE01000012">
    <property type="protein sequence ID" value="SKB01904.1"/>
    <property type="molecule type" value="Genomic_DNA"/>
</dbReference>
<dbReference type="Gene3D" id="1.10.150.130">
    <property type="match status" value="1"/>
</dbReference>
<evidence type="ECO:0000313" key="5">
    <source>
        <dbReference type="EMBL" id="SKB01904.1"/>
    </source>
</evidence>
<dbReference type="GO" id="GO:0003677">
    <property type="term" value="F:DNA binding"/>
    <property type="evidence" value="ECO:0007669"/>
    <property type="project" value="UniProtKB-KW"/>
</dbReference>
<keyword evidence="3" id="KW-0233">DNA recombination</keyword>